<dbReference type="EMBL" id="JBHUOF010000013">
    <property type="protein sequence ID" value="MFD2799986.1"/>
    <property type="molecule type" value="Genomic_DNA"/>
</dbReference>
<proteinExistence type="inferred from homology"/>
<dbReference type="PANTHER" id="PTHR28047">
    <property type="entry name" value="PROTEIN DCG1"/>
    <property type="match status" value="1"/>
</dbReference>
<organism evidence="2 3">
    <name type="scientific">Prauserella oleivorans</name>
    <dbReference type="NCBI Taxonomy" id="1478153"/>
    <lineage>
        <taxon>Bacteria</taxon>
        <taxon>Bacillati</taxon>
        <taxon>Actinomycetota</taxon>
        <taxon>Actinomycetes</taxon>
        <taxon>Pseudonocardiales</taxon>
        <taxon>Pseudonocardiaceae</taxon>
        <taxon>Prauserella</taxon>
    </lineage>
</organism>
<sequence length="213" mass="21418">MRILVVNPNRVEACTELIGAVAAGAAAPGTEVVATAPASGPVVLSGRPEVLRSAMGVLDRVEELGQDADAIVLAGFGEPGQEAAQELAGKPVLDITECGPALAQLLGRRYAVVTSTEEAVPVVEDRLHALHLDGRCAGVLPTGLGVPELVGRREDALAVVTDVAKRADADVVVLGCGGMAGMAPAVRAAVGVPVVDPVAAAVRFAESVVALAE</sequence>
<evidence type="ECO:0000256" key="1">
    <source>
        <dbReference type="ARBA" id="ARBA00038414"/>
    </source>
</evidence>
<evidence type="ECO:0000313" key="3">
    <source>
        <dbReference type="Proteomes" id="UP001597478"/>
    </source>
</evidence>
<evidence type="ECO:0000313" key="2">
    <source>
        <dbReference type="EMBL" id="MFD2799986.1"/>
    </source>
</evidence>
<accession>A0ABW5W9R7</accession>
<dbReference type="InterPro" id="IPR053714">
    <property type="entry name" value="Iso_Racemase_Enz_sf"/>
</dbReference>
<dbReference type="InterPro" id="IPR052186">
    <property type="entry name" value="Hydantoin_racemase-like"/>
</dbReference>
<name>A0ABW5W9R7_9PSEU</name>
<reference evidence="3" key="1">
    <citation type="journal article" date="2019" name="Int. J. Syst. Evol. Microbiol.">
        <title>The Global Catalogue of Microorganisms (GCM) 10K type strain sequencing project: providing services to taxonomists for standard genome sequencing and annotation.</title>
        <authorList>
            <consortium name="The Broad Institute Genomics Platform"/>
            <consortium name="The Broad Institute Genome Sequencing Center for Infectious Disease"/>
            <person name="Wu L."/>
            <person name="Ma J."/>
        </authorList>
    </citation>
    <scope>NUCLEOTIDE SEQUENCE [LARGE SCALE GENOMIC DNA]</scope>
    <source>
        <strain evidence="3">IBRC-M 10906</strain>
    </source>
</reference>
<dbReference type="Proteomes" id="UP001597478">
    <property type="component" value="Unassembled WGS sequence"/>
</dbReference>
<dbReference type="Pfam" id="PF01177">
    <property type="entry name" value="Asp_Glu_race"/>
    <property type="match status" value="1"/>
</dbReference>
<dbReference type="InterPro" id="IPR015942">
    <property type="entry name" value="Asp/Glu/hydantoin_racemase"/>
</dbReference>
<keyword evidence="3" id="KW-1185">Reference proteome</keyword>
<comment type="caution">
    <text evidence="2">The sequence shown here is derived from an EMBL/GenBank/DDBJ whole genome shotgun (WGS) entry which is preliminary data.</text>
</comment>
<dbReference type="PANTHER" id="PTHR28047:SF5">
    <property type="entry name" value="PROTEIN DCG1"/>
    <property type="match status" value="1"/>
</dbReference>
<protein>
    <submittedName>
        <fullName evidence="2">Aspartate/glutamate racemase family protein</fullName>
    </submittedName>
</protein>
<dbReference type="RefSeq" id="WP_377384850.1">
    <property type="nucleotide sequence ID" value="NZ_JBHSAN010000004.1"/>
</dbReference>
<gene>
    <name evidence="2" type="ORF">ACFS2C_11340</name>
</gene>
<dbReference type="Gene3D" id="3.40.50.12500">
    <property type="match status" value="1"/>
</dbReference>
<comment type="similarity">
    <text evidence="1">Belongs to the HyuE racemase family.</text>
</comment>